<proteinExistence type="predicted"/>
<gene>
    <name evidence="1" type="ORF">CLAIAILK_00048</name>
</gene>
<dbReference type="InterPro" id="IPR012032">
    <property type="entry name" value="UCP006598"/>
</dbReference>
<evidence type="ECO:0008006" key="2">
    <source>
        <dbReference type="Google" id="ProtNLM"/>
    </source>
</evidence>
<organism evidence="1">
    <name type="scientific">Candidatus Methanogaster sp. ANME-2c ERB4</name>
    <dbReference type="NCBI Taxonomy" id="2759911"/>
    <lineage>
        <taxon>Archaea</taxon>
        <taxon>Methanobacteriati</taxon>
        <taxon>Methanobacteriota</taxon>
        <taxon>Stenosarchaea group</taxon>
        <taxon>Methanomicrobia</taxon>
        <taxon>Methanosarcinales</taxon>
        <taxon>ANME-2 cluster</taxon>
        <taxon>Candidatus Methanogasteraceae</taxon>
        <taxon>Candidatus Methanogaster</taxon>
    </lineage>
</organism>
<dbReference type="AlphaFoldDB" id="A0A7G9YG52"/>
<name>A0A7G9YG52_9EURY</name>
<accession>A0A7G9YG52</accession>
<dbReference type="EMBL" id="MT631236">
    <property type="protein sequence ID" value="QNO46986.1"/>
    <property type="molecule type" value="Genomic_DNA"/>
</dbReference>
<dbReference type="Pfam" id="PF09890">
    <property type="entry name" value="DUF2117"/>
    <property type="match status" value="1"/>
</dbReference>
<evidence type="ECO:0000313" key="1">
    <source>
        <dbReference type="EMBL" id="QNO46986.1"/>
    </source>
</evidence>
<reference evidence="1" key="1">
    <citation type="submission" date="2020-06" db="EMBL/GenBank/DDBJ databases">
        <title>Unique genomic features of the anaerobic methanotrophic archaea.</title>
        <authorList>
            <person name="Chadwick G.L."/>
            <person name="Skennerton C.T."/>
            <person name="Laso-Perez R."/>
            <person name="Leu A.O."/>
            <person name="Speth D.R."/>
            <person name="Yu H."/>
            <person name="Morgan-Lang C."/>
            <person name="Hatzenpichler R."/>
            <person name="Goudeau D."/>
            <person name="Malmstrom R."/>
            <person name="Brazelton W.J."/>
            <person name="Woyke T."/>
            <person name="Hallam S.J."/>
            <person name="Tyson G.W."/>
            <person name="Wegener G."/>
            <person name="Boetius A."/>
            <person name="Orphan V."/>
        </authorList>
    </citation>
    <scope>NUCLEOTIDE SEQUENCE</scope>
</reference>
<sequence>MKPEIGVVIHGPEVIDSGGARHVLDALREHYTVTAMLGGTMGRTAVIDAKLEDEIDISMRMALSETIDLLSWADAVILLSRGKSIDSGIAFGRIAVSRAKKIPVIQIECQRRNGVVIHWNGATVWAEAIAGIMDLPIRTPPPAQNVQLVRTGDGLTHRRIHTVMPGENIRINGIVVGTAVSEDVEIVVDDFRVVAITGTRIKEHGIEKLGRVDLKSALVRTGSIRRTKHEVRIGRVDAKEKSGDLQVVLIDHDAESTFELSEGADIAVTVGDDTTAIAGDILYRLGIPVIGITDMDLDDVLSDTNILPGSAVLRVKPGYDDVVGDMVRNRLFGGTGQMVAQSVESVREQVVGIAGALLVEVLEY</sequence>
<protein>
    <recommendedName>
        <fullName evidence="2">DUF2117 domain-containing protein</fullName>
    </recommendedName>
</protein>